<sequence length="103" mass="11321">MEDTPTTNISGDAHQEMIAAFLEITSATKEEASFFLELHKFDLDSAVSTFFEAAAAKKETLVVYIGSLSTGRIQTFSDLNRQGDNTGSDSDKPQEYYTGGEKR</sequence>
<protein>
    <submittedName>
        <fullName evidence="2">Uncharacterized protein</fullName>
    </submittedName>
</protein>
<proteinExistence type="predicted"/>
<feature type="region of interest" description="Disordered" evidence="1">
    <location>
        <begin position="77"/>
        <end position="103"/>
    </location>
</feature>
<feature type="compositionally biased region" description="Basic and acidic residues" evidence="1">
    <location>
        <begin position="89"/>
        <end position="103"/>
    </location>
</feature>
<dbReference type="Pfam" id="PF14555">
    <property type="entry name" value="UBA_4"/>
    <property type="match status" value="1"/>
</dbReference>
<dbReference type="InterPro" id="IPR009060">
    <property type="entry name" value="UBA-like_sf"/>
</dbReference>
<evidence type="ECO:0000256" key="1">
    <source>
        <dbReference type="SAM" id="MobiDB-lite"/>
    </source>
</evidence>
<dbReference type="Gene3D" id="1.10.8.10">
    <property type="entry name" value="DNA helicase RuvA subunit, C-terminal domain"/>
    <property type="match status" value="1"/>
</dbReference>
<keyword evidence="3" id="KW-1185">Reference proteome</keyword>
<dbReference type="Proteomes" id="UP001177003">
    <property type="component" value="Chromosome 7"/>
</dbReference>
<reference evidence="2" key="1">
    <citation type="submission" date="2023-04" db="EMBL/GenBank/DDBJ databases">
        <authorList>
            <person name="Vijverberg K."/>
            <person name="Xiong W."/>
            <person name="Schranz E."/>
        </authorList>
    </citation>
    <scope>NUCLEOTIDE SEQUENCE</scope>
</reference>
<accession>A0AA35ZLN1</accession>
<dbReference type="EMBL" id="OX465083">
    <property type="protein sequence ID" value="CAI9293932.1"/>
    <property type="molecule type" value="Genomic_DNA"/>
</dbReference>
<dbReference type="AlphaFoldDB" id="A0AA35ZLN1"/>
<evidence type="ECO:0000313" key="3">
    <source>
        <dbReference type="Proteomes" id="UP001177003"/>
    </source>
</evidence>
<name>A0AA35ZLN1_LACSI</name>
<gene>
    <name evidence="2" type="ORF">LSALG_LOCUS32933</name>
</gene>
<evidence type="ECO:0000313" key="2">
    <source>
        <dbReference type="EMBL" id="CAI9293932.1"/>
    </source>
</evidence>
<feature type="compositionally biased region" description="Polar residues" evidence="1">
    <location>
        <begin position="77"/>
        <end position="88"/>
    </location>
</feature>
<dbReference type="SUPFAM" id="SSF46934">
    <property type="entry name" value="UBA-like"/>
    <property type="match status" value="1"/>
</dbReference>
<organism evidence="2 3">
    <name type="scientific">Lactuca saligna</name>
    <name type="common">Willowleaf lettuce</name>
    <dbReference type="NCBI Taxonomy" id="75948"/>
    <lineage>
        <taxon>Eukaryota</taxon>
        <taxon>Viridiplantae</taxon>
        <taxon>Streptophyta</taxon>
        <taxon>Embryophyta</taxon>
        <taxon>Tracheophyta</taxon>
        <taxon>Spermatophyta</taxon>
        <taxon>Magnoliopsida</taxon>
        <taxon>eudicotyledons</taxon>
        <taxon>Gunneridae</taxon>
        <taxon>Pentapetalae</taxon>
        <taxon>asterids</taxon>
        <taxon>campanulids</taxon>
        <taxon>Asterales</taxon>
        <taxon>Asteraceae</taxon>
        <taxon>Cichorioideae</taxon>
        <taxon>Cichorieae</taxon>
        <taxon>Lactucinae</taxon>
        <taxon>Lactuca</taxon>
    </lineage>
</organism>